<dbReference type="PRINTS" id="PR00385">
    <property type="entry name" value="P450"/>
</dbReference>
<dbReference type="Pfam" id="PF00067">
    <property type="entry name" value="p450"/>
    <property type="match status" value="1"/>
</dbReference>
<dbReference type="InterPro" id="IPR002401">
    <property type="entry name" value="Cyt_P450_E_grp-I"/>
</dbReference>
<dbReference type="GO" id="GO:0005506">
    <property type="term" value="F:iron ion binding"/>
    <property type="evidence" value="ECO:0007669"/>
    <property type="project" value="InterPro"/>
</dbReference>
<dbReference type="SUPFAM" id="SSF48264">
    <property type="entry name" value="Cytochrome P450"/>
    <property type="match status" value="1"/>
</dbReference>
<comment type="caution">
    <text evidence="3">The sequence shown here is derived from an EMBL/GenBank/DDBJ whole genome shotgun (WGS) entry which is preliminary data.</text>
</comment>
<accession>A0A2G9HFS7</accession>
<evidence type="ECO:0000256" key="1">
    <source>
        <dbReference type="ARBA" id="ARBA00004167"/>
    </source>
</evidence>
<keyword evidence="4" id="KW-1185">Reference proteome</keyword>
<dbReference type="PRINTS" id="PR00463">
    <property type="entry name" value="EP450I"/>
</dbReference>
<organism evidence="3 4">
    <name type="scientific">Handroanthus impetiginosus</name>
    <dbReference type="NCBI Taxonomy" id="429701"/>
    <lineage>
        <taxon>Eukaryota</taxon>
        <taxon>Viridiplantae</taxon>
        <taxon>Streptophyta</taxon>
        <taxon>Embryophyta</taxon>
        <taxon>Tracheophyta</taxon>
        <taxon>Spermatophyta</taxon>
        <taxon>Magnoliopsida</taxon>
        <taxon>eudicotyledons</taxon>
        <taxon>Gunneridae</taxon>
        <taxon>Pentapetalae</taxon>
        <taxon>asterids</taxon>
        <taxon>lamiids</taxon>
        <taxon>Lamiales</taxon>
        <taxon>Bignoniaceae</taxon>
        <taxon>Crescentiina</taxon>
        <taxon>Tabebuia alliance</taxon>
        <taxon>Handroanthus</taxon>
    </lineage>
</organism>
<dbReference type="AlphaFoldDB" id="A0A2G9HFS7"/>
<dbReference type="GO" id="GO:0016020">
    <property type="term" value="C:membrane"/>
    <property type="evidence" value="ECO:0007669"/>
    <property type="project" value="UniProtKB-SubCell"/>
</dbReference>
<reference evidence="4" key="1">
    <citation type="journal article" date="2018" name="Gigascience">
        <title>Genome assembly of the Pink Ipe (Handroanthus impetiginosus, Bignoniaceae), a highly valued, ecologically keystone Neotropical timber forest tree.</title>
        <authorList>
            <person name="Silva-Junior O.B."/>
            <person name="Grattapaglia D."/>
            <person name="Novaes E."/>
            <person name="Collevatti R.G."/>
        </authorList>
    </citation>
    <scope>NUCLEOTIDE SEQUENCE [LARGE SCALE GENOMIC DNA]</scope>
    <source>
        <strain evidence="4">cv. UFG-1</strain>
    </source>
</reference>
<sequence>MDEFALSPLTLFLLLASILSCSWIISLTKSKKQTPPSPPGPYGLPILGYLPFLQPNLHHHFTRLANKYGSIYKLRLGTKLCIVISSPCLIKEVVRDQDAIFANRDPPVAVLVATGGVDIAWSPHGPYWRDMRKVFVREMLSNNNIQASYLLRKDKVRKVVRNLRSKTGQPVDIGEVVFLTEANVITNLLWGGMNGGEKWDRLGGEFLEKVSKLVDLAGKPNVSDFFQGLGKFDVQGIEKEMREVLPGMEEILDVVVGERMKMMEGGGEWRDERRIDFLEILLELKGQKVGERSFDVPEIKAILLDIVIGGTDTTTTIVEWVMAELLDKPHLMEKVKKELTDVVGVNNIVEESHISKLHYLDAVVKETFRLHPPLPLLVPRCPSQSCTIGGYAIPKGSRVFLNMWLIYMDP</sequence>
<dbReference type="STRING" id="429701.A0A2G9HFS7"/>
<comment type="subcellular location">
    <subcellularLocation>
        <location evidence="1">Membrane</location>
        <topology evidence="1">Single-pass membrane protein</topology>
    </subcellularLocation>
</comment>
<dbReference type="GO" id="GO:0004497">
    <property type="term" value="F:monooxygenase activity"/>
    <property type="evidence" value="ECO:0007669"/>
    <property type="project" value="InterPro"/>
</dbReference>
<dbReference type="Gene3D" id="1.10.630.10">
    <property type="entry name" value="Cytochrome P450"/>
    <property type="match status" value="1"/>
</dbReference>
<gene>
    <name evidence="3" type="ORF">CDL12_10969</name>
</gene>
<proteinExistence type="predicted"/>
<dbReference type="GO" id="GO:0016705">
    <property type="term" value="F:oxidoreductase activity, acting on paired donors, with incorporation or reduction of molecular oxygen"/>
    <property type="evidence" value="ECO:0007669"/>
    <property type="project" value="InterPro"/>
</dbReference>
<dbReference type="EMBL" id="NKXS01001881">
    <property type="protein sequence ID" value="PIN16382.1"/>
    <property type="molecule type" value="Genomic_DNA"/>
</dbReference>
<dbReference type="GO" id="GO:0020037">
    <property type="term" value="F:heme binding"/>
    <property type="evidence" value="ECO:0007669"/>
    <property type="project" value="InterPro"/>
</dbReference>
<dbReference type="OrthoDB" id="2789670at2759"/>
<evidence type="ECO:0000256" key="2">
    <source>
        <dbReference type="ARBA" id="ARBA00023002"/>
    </source>
</evidence>
<protein>
    <submittedName>
        <fullName evidence="3">Cytochrome P450 CYP2 subfamily</fullName>
    </submittedName>
</protein>
<keyword evidence="2" id="KW-0560">Oxidoreductase</keyword>
<dbReference type="InterPro" id="IPR001128">
    <property type="entry name" value="Cyt_P450"/>
</dbReference>
<dbReference type="PANTHER" id="PTHR47951">
    <property type="entry name" value="OS08G0547900 PROTEIN"/>
    <property type="match status" value="1"/>
</dbReference>
<name>A0A2G9HFS7_9LAMI</name>
<dbReference type="PANTHER" id="PTHR47951:SF7">
    <property type="entry name" value="FLAVONOID 3',5'-HYDROXYLASE-LIKE ISOFORM X1"/>
    <property type="match status" value="1"/>
</dbReference>
<evidence type="ECO:0000313" key="3">
    <source>
        <dbReference type="EMBL" id="PIN16382.1"/>
    </source>
</evidence>
<evidence type="ECO:0000313" key="4">
    <source>
        <dbReference type="Proteomes" id="UP000231279"/>
    </source>
</evidence>
<dbReference type="InterPro" id="IPR036396">
    <property type="entry name" value="Cyt_P450_sf"/>
</dbReference>
<dbReference type="Proteomes" id="UP000231279">
    <property type="component" value="Unassembled WGS sequence"/>
</dbReference>